<feature type="region of interest" description="Disordered" evidence="1">
    <location>
        <begin position="1"/>
        <end position="27"/>
    </location>
</feature>
<sequence>MAEYMDFANDSSDVEQYEYAEPSSDTSYDVQVDEAIDRTLDEVYASPKTKQQDQAISFMLEVSTRDELLRLTKTFTAAEDAGYNHCLSIISEIPTEDRASRFKAVGQ</sequence>
<name>A0A4Q4N6V2_ALTAL</name>
<evidence type="ECO:0000313" key="3">
    <source>
        <dbReference type="Proteomes" id="UP000291422"/>
    </source>
</evidence>
<accession>A0A4Q4N6V2</accession>
<evidence type="ECO:0000256" key="1">
    <source>
        <dbReference type="SAM" id="MobiDB-lite"/>
    </source>
</evidence>
<reference evidence="3" key="1">
    <citation type="journal article" date="2019" name="bioRxiv">
        <title>Genomics, evolutionary history and diagnostics of the Alternaria alternata species group including apple and Asian pear pathotypes.</title>
        <authorList>
            <person name="Armitage A.D."/>
            <person name="Cockerton H.M."/>
            <person name="Sreenivasaprasad S."/>
            <person name="Woodhall J.W."/>
            <person name="Lane C.R."/>
            <person name="Harrison R.J."/>
            <person name="Clarkson J.P."/>
        </authorList>
    </citation>
    <scope>NUCLEOTIDE SEQUENCE [LARGE SCALE GENOMIC DNA]</scope>
    <source>
        <strain evidence="3">FERA 1177</strain>
    </source>
</reference>
<protein>
    <submittedName>
        <fullName evidence="2">Uncharacterized protein</fullName>
    </submittedName>
</protein>
<organism evidence="2 3">
    <name type="scientific">Alternaria alternata</name>
    <name type="common">Alternaria rot fungus</name>
    <name type="synonym">Torula alternata</name>
    <dbReference type="NCBI Taxonomy" id="5599"/>
    <lineage>
        <taxon>Eukaryota</taxon>
        <taxon>Fungi</taxon>
        <taxon>Dikarya</taxon>
        <taxon>Ascomycota</taxon>
        <taxon>Pezizomycotina</taxon>
        <taxon>Dothideomycetes</taxon>
        <taxon>Pleosporomycetidae</taxon>
        <taxon>Pleosporales</taxon>
        <taxon>Pleosporineae</taxon>
        <taxon>Pleosporaceae</taxon>
        <taxon>Alternaria</taxon>
        <taxon>Alternaria sect. Alternaria</taxon>
        <taxon>Alternaria alternata complex</taxon>
    </lineage>
</organism>
<dbReference type="Proteomes" id="UP000291422">
    <property type="component" value="Unassembled WGS sequence"/>
</dbReference>
<proteinExistence type="predicted"/>
<dbReference type="EMBL" id="PDXD01000037">
    <property type="protein sequence ID" value="RYN70829.1"/>
    <property type="molecule type" value="Genomic_DNA"/>
</dbReference>
<comment type="caution">
    <text evidence="2">The sequence shown here is derived from an EMBL/GenBank/DDBJ whole genome shotgun (WGS) entry which is preliminary data.</text>
</comment>
<gene>
    <name evidence="2" type="ORF">AA0117_g10147</name>
</gene>
<evidence type="ECO:0000313" key="2">
    <source>
        <dbReference type="EMBL" id="RYN70829.1"/>
    </source>
</evidence>
<dbReference type="AlphaFoldDB" id="A0A4Q4N6V2"/>